<feature type="transmembrane region" description="Helical" evidence="7">
    <location>
        <begin position="6"/>
        <end position="26"/>
    </location>
</feature>
<evidence type="ECO:0000256" key="7">
    <source>
        <dbReference type="SAM" id="Phobius"/>
    </source>
</evidence>
<feature type="transmembrane region" description="Helical" evidence="7">
    <location>
        <begin position="502"/>
        <end position="520"/>
    </location>
</feature>
<dbReference type="Proteomes" id="UP000575241">
    <property type="component" value="Unassembled WGS sequence"/>
</dbReference>
<evidence type="ECO:0000256" key="5">
    <source>
        <dbReference type="ARBA" id="ARBA00023136"/>
    </source>
</evidence>
<feature type="transmembrane region" description="Helical" evidence="7">
    <location>
        <begin position="445"/>
        <end position="466"/>
    </location>
</feature>
<sequence>MTSLSQIDLIVVIIYAIGIFGLAQWVSREKAGHAKDTSDYFLASKSLPWWAIGASLIAANISAEQIVGMAGSGYKIGLAIASYEWMAALTLLIVGKYFLPIFLKNQIYTMPQFLEQRYGKVLPVLMAVFWLALYVFVNLTSIIWLGSIAVHKVAGIDQNAALIALGLFALLYQLYGGLKAVALTDIVQVTLLVMGGLIVSYLTLDQIGGGQGVFAGFHTLMNAHPEKFDMILSPDNPYYKDLPGIAVLVGGMWIANLSYWGFNQYIIQRALAAKNLGEAQKGITLAAYLKLLMPVIIVLPGIAAVMLAPNLAVGDEAYPTMLKLLPPGLLGLVFAALVAAIIASTASKINSIGTIFTLDLYAKARGINTRGENGEGKTGQEKHLVLVGRIVAAAAVVIAILAARPLIGQSDQAFQFIQEFSGFFTPGITVIFLLGLFWKPATENGAITAAIMSVFMSWFMWVNWAVPHDFLGMHIPVNVLGTSVAAFQDALGLTGMPFMNRMMVVFFVSLGLAVVVSLVFKGSGNANRVTMEGVSFKTPNVFNIAGIGVILILIALYSVWW</sequence>
<dbReference type="RefSeq" id="WP_311768463.1">
    <property type="nucleotide sequence ID" value="NZ_JACHLN010000002.1"/>
</dbReference>
<comment type="caution">
    <text evidence="8">The sequence shown here is derived from an EMBL/GenBank/DDBJ whole genome shotgun (WGS) entry which is preliminary data.</text>
</comment>
<feature type="transmembrane region" description="Helical" evidence="7">
    <location>
        <begin position="124"/>
        <end position="146"/>
    </location>
</feature>
<evidence type="ECO:0000256" key="6">
    <source>
        <dbReference type="RuleBase" id="RU362091"/>
    </source>
</evidence>
<feature type="transmembrane region" description="Helical" evidence="7">
    <location>
        <begin position="541"/>
        <end position="560"/>
    </location>
</feature>
<dbReference type="GO" id="GO:0005412">
    <property type="term" value="F:D-glucose:sodium symporter activity"/>
    <property type="evidence" value="ECO:0007669"/>
    <property type="project" value="TreeGrafter"/>
</dbReference>
<evidence type="ECO:0000313" key="9">
    <source>
        <dbReference type="Proteomes" id="UP000575241"/>
    </source>
</evidence>
<dbReference type="CDD" id="cd10325">
    <property type="entry name" value="SLC5sbd_vSGLT"/>
    <property type="match status" value="1"/>
</dbReference>
<feature type="transmembrane region" description="Helical" evidence="7">
    <location>
        <begin position="283"/>
        <end position="308"/>
    </location>
</feature>
<evidence type="ECO:0000256" key="2">
    <source>
        <dbReference type="ARBA" id="ARBA00006434"/>
    </source>
</evidence>
<comment type="similarity">
    <text evidence="2 6">Belongs to the sodium:solute symporter (SSF) (TC 2.A.21) family.</text>
</comment>
<feature type="transmembrane region" description="Helical" evidence="7">
    <location>
        <begin position="242"/>
        <end position="262"/>
    </location>
</feature>
<dbReference type="GO" id="GO:0005886">
    <property type="term" value="C:plasma membrane"/>
    <property type="evidence" value="ECO:0007669"/>
    <property type="project" value="TreeGrafter"/>
</dbReference>
<dbReference type="NCBIfam" id="TIGR00813">
    <property type="entry name" value="sss"/>
    <property type="match status" value="1"/>
</dbReference>
<protein>
    <submittedName>
        <fullName evidence="8">SSS family solute:Na+ symporter</fullName>
    </submittedName>
</protein>
<keyword evidence="5 7" id="KW-0472">Membrane</keyword>
<feature type="transmembrane region" description="Helical" evidence="7">
    <location>
        <begin position="158"/>
        <end position="175"/>
    </location>
</feature>
<keyword evidence="4 7" id="KW-1133">Transmembrane helix</keyword>
<proteinExistence type="inferred from homology"/>
<dbReference type="EMBL" id="JACHLN010000002">
    <property type="protein sequence ID" value="MBB4839614.1"/>
    <property type="molecule type" value="Genomic_DNA"/>
</dbReference>
<name>A0A7W7NTC7_9SPHN</name>
<accession>A0A7W7NTC7</accession>
<feature type="transmembrane region" description="Helical" evidence="7">
    <location>
        <begin position="386"/>
        <end position="407"/>
    </location>
</feature>
<feature type="transmembrane region" description="Helical" evidence="7">
    <location>
        <begin position="47"/>
        <end position="63"/>
    </location>
</feature>
<reference evidence="8 9" key="1">
    <citation type="submission" date="2020-08" db="EMBL/GenBank/DDBJ databases">
        <title>Functional genomics of gut bacteria from endangered species of beetles.</title>
        <authorList>
            <person name="Carlos-Shanley C."/>
        </authorList>
    </citation>
    <scope>NUCLEOTIDE SEQUENCE [LARGE SCALE GENOMIC DNA]</scope>
    <source>
        <strain evidence="8 9">S00224</strain>
    </source>
</reference>
<evidence type="ECO:0000256" key="3">
    <source>
        <dbReference type="ARBA" id="ARBA00022692"/>
    </source>
</evidence>
<dbReference type="AlphaFoldDB" id="A0A7W7NTC7"/>
<dbReference type="PROSITE" id="PS50283">
    <property type="entry name" value="NA_SOLUT_SYMP_3"/>
    <property type="match status" value="1"/>
</dbReference>
<feature type="transmembrane region" description="Helical" evidence="7">
    <location>
        <begin position="413"/>
        <end position="438"/>
    </location>
</feature>
<dbReference type="InterPro" id="IPR001734">
    <property type="entry name" value="Na/solute_symporter"/>
</dbReference>
<organism evidence="8 9">
    <name type="scientific">Sphingomonas kyeonggiensis</name>
    <dbReference type="NCBI Taxonomy" id="1268553"/>
    <lineage>
        <taxon>Bacteria</taxon>
        <taxon>Pseudomonadati</taxon>
        <taxon>Pseudomonadota</taxon>
        <taxon>Alphaproteobacteria</taxon>
        <taxon>Sphingomonadales</taxon>
        <taxon>Sphingomonadaceae</taxon>
        <taxon>Sphingomonas</taxon>
    </lineage>
</organism>
<comment type="subcellular location">
    <subcellularLocation>
        <location evidence="1">Membrane</location>
        <topology evidence="1">Multi-pass membrane protein</topology>
    </subcellularLocation>
</comment>
<dbReference type="Pfam" id="PF00474">
    <property type="entry name" value="SSF"/>
    <property type="match status" value="1"/>
</dbReference>
<keyword evidence="3 7" id="KW-0812">Transmembrane</keyword>
<evidence type="ECO:0000256" key="4">
    <source>
        <dbReference type="ARBA" id="ARBA00022989"/>
    </source>
</evidence>
<feature type="transmembrane region" description="Helical" evidence="7">
    <location>
        <begin position="182"/>
        <end position="204"/>
    </location>
</feature>
<feature type="transmembrane region" description="Helical" evidence="7">
    <location>
        <begin position="328"/>
        <end position="346"/>
    </location>
</feature>
<keyword evidence="9" id="KW-1185">Reference proteome</keyword>
<feature type="transmembrane region" description="Helical" evidence="7">
    <location>
        <begin position="83"/>
        <end position="103"/>
    </location>
</feature>
<dbReference type="InterPro" id="IPR038377">
    <property type="entry name" value="Na/Glc_symporter_sf"/>
</dbReference>
<dbReference type="PANTHER" id="PTHR11819:SF195">
    <property type="entry name" value="SODIUM_GLUCOSE COTRANSPORTER 4"/>
    <property type="match status" value="1"/>
</dbReference>
<gene>
    <name evidence="8" type="ORF">HNP52_002683</name>
</gene>
<evidence type="ECO:0000313" key="8">
    <source>
        <dbReference type="EMBL" id="MBB4839614.1"/>
    </source>
</evidence>
<dbReference type="PANTHER" id="PTHR11819">
    <property type="entry name" value="SOLUTE CARRIER FAMILY 5"/>
    <property type="match status" value="1"/>
</dbReference>
<dbReference type="Gene3D" id="1.20.1730.10">
    <property type="entry name" value="Sodium/glucose cotransporter"/>
    <property type="match status" value="1"/>
</dbReference>
<evidence type="ECO:0000256" key="1">
    <source>
        <dbReference type="ARBA" id="ARBA00004141"/>
    </source>
</evidence>